<evidence type="ECO:0000313" key="2">
    <source>
        <dbReference type="EMBL" id="MCP8999112.1"/>
    </source>
</evidence>
<evidence type="ECO:0000256" key="1">
    <source>
        <dbReference type="SAM" id="MobiDB-lite"/>
    </source>
</evidence>
<reference evidence="2 3" key="1">
    <citation type="submission" date="2022-06" db="EMBL/GenBank/DDBJ databases">
        <title>Pseudarthrobacter sp. strain RMG13 Genome sequencing and assembly.</title>
        <authorList>
            <person name="Kim I."/>
        </authorList>
    </citation>
    <scope>NUCLEOTIDE SEQUENCE [LARGE SCALE GENOMIC DNA]</scope>
    <source>
        <strain evidence="2 3">RMG13</strain>
    </source>
</reference>
<organism evidence="2 3">
    <name type="scientific">Pseudarthrobacter humi</name>
    <dbReference type="NCBI Taxonomy" id="2952523"/>
    <lineage>
        <taxon>Bacteria</taxon>
        <taxon>Bacillati</taxon>
        <taxon>Actinomycetota</taxon>
        <taxon>Actinomycetes</taxon>
        <taxon>Micrococcales</taxon>
        <taxon>Micrococcaceae</taxon>
        <taxon>Pseudarthrobacter</taxon>
    </lineage>
</organism>
<gene>
    <name evidence="2" type="ORF">NFC73_05065</name>
</gene>
<name>A0ABT1LKY2_9MICC</name>
<protein>
    <submittedName>
        <fullName evidence="2">Uncharacterized protein</fullName>
    </submittedName>
</protein>
<accession>A0ABT1LKY2</accession>
<keyword evidence="3" id="KW-1185">Reference proteome</keyword>
<dbReference type="EMBL" id="JANCLV010000002">
    <property type="protein sequence ID" value="MCP8999112.1"/>
    <property type="molecule type" value="Genomic_DNA"/>
</dbReference>
<proteinExistence type="predicted"/>
<feature type="region of interest" description="Disordered" evidence="1">
    <location>
        <begin position="105"/>
        <end position="124"/>
    </location>
</feature>
<dbReference type="Proteomes" id="UP001524318">
    <property type="component" value="Unassembled WGS sequence"/>
</dbReference>
<evidence type="ECO:0000313" key="3">
    <source>
        <dbReference type="Proteomes" id="UP001524318"/>
    </source>
</evidence>
<comment type="caution">
    <text evidence="2">The sequence shown here is derived from an EMBL/GenBank/DDBJ whole genome shotgun (WGS) entry which is preliminary data.</text>
</comment>
<dbReference type="RefSeq" id="WP_254748142.1">
    <property type="nucleotide sequence ID" value="NZ_JANCLV010000002.1"/>
</dbReference>
<sequence length="232" mass="25674">MPIPKRQLSPLIRKYVNGRRPAQAETRGLGELKPVEPAARRKGVPVLGDDQVYVIKYGTVYHTVWCPVVADSWDHAPRRLLVTLLAAVGERTRCAECNRHPKAAGASAAQEYHQQTRPTPEPPPPDAVVPLKVIGLAHGILFLAAGQEYRERFKETAVEPATPLWVDGRRDGMVVRLDSASDEPLVLVQLDPRATFRNGPYQVRLRHPLRRSATKPYAVESVESVGPVEPAP</sequence>